<dbReference type="EMBL" id="SPLM01000148">
    <property type="protein sequence ID" value="TMW55231.1"/>
    <property type="molecule type" value="Genomic_DNA"/>
</dbReference>
<dbReference type="InterPro" id="IPR036420">
    <property type="entry name" value="BRCT_dom_sf"/>
</dbReference>
<organism evidence="3 4">
    <name type="scientific">Pythium oligandrum</name>
    <name type="common">Mycoparasitic fungus</name>
    <dbReference type="NCBI Taxonomy" id="41045"/>
    <lineage>
        <taxon>Eukaryota</taxon>
        <taxon>Sar</taxon>
        <taxon>Stramenopiles</taxon>
        <taxon>Oomycota</taxon>
        <taxon>Peronosporomycetes</taxon>
        <taxon>Pythiales</taxon>
        <taxon>Pythiaceae</taxon>
        <taxon>Pythium</taxon>
    </lineage>
</organism>
<dbReference type="PANTHER" id="PTHR13561">
    <property type="entry name" value="DNA REPLICATION REGULATOR DPB11-RELATED"/>
    <property type="match status" value="1"/>
</dbReference>
<dbReference type="Pfam" id="PF00533">
    <property type="entry name" value="BRCT"/>
    <property type="match status" value="1"/>
</dbReference>
<evidence type="ECO:0000256" key="1">
    <source>
        <dbReference type="ARBA" id="ARBA00022737"/>
    </source>
</evidence>
<name>A0A8K1FAN1_PYTOL</name>
<protein>
    <recommendedName>
        <fullName evidence="2">BRCT domain-containing protein</fullName>
    </recommendedName>
</protein>
<dbReference type="InterPro" id="IPR001357">
    <property type="entry name" value="BRCT_dom"/>
</dbReference>
<dbReference type="GO" id="GO:0033314">
    <property type="term" value="P:mitotic DNA replication checkpoint signaling"/>
    <property type="evidence" value="ECO:0007669"/>
    <property type="project" value="TreeGrafter"/>
</dbReference>
<dbReference type="GO" id="GO:0006270">
    <property type="term" value="P:DNA replication initiation"/>
    <property type="evidence" value="ECO:0007669"/>
    <property type="project" value="TreeGrafter"/>
</dbReference>
<dbReference type="PROSITE" id="PS50172">
    <property type="entry name" value="BRCT"/>
    <property type="match status" value="4"/>
</dbReference>
<proteinExistence type="predicted"/>
<evidence type="ECO:0000313" key="4">
    <source>
        <dbReference type="Proteomes" id="UP000794436"/>
    </source>
</evidence>
<dbReference type="PANTHER" id="PTHR13561:SF20">
    <property type="entry name" value="DNA TOPOISOMERASE 2-BINDING PROTEIN 1"/>
    <property type="match status" value="1"/>
</dbReference>
<dbReference type="InterPro" id="IPR059215">
    <property type="entry name" value="BRCT2_TopBP1-like"/>
</dbReference>
<gene>
    <name evidence="3" type="ORF">Poli38472_013122</name>
</gene>
<evidence type="ECO:0000259" key="2">
    <source>
        <dbReference type="PROSITE" id="PS50172"/>
    </source>
</evidence>
<feature type="domain" description="BRCT" evidence="2">
    <location>
        <begin position="96"/>
        <end position="185"/>
    </location>
</feature>
<feature type="domain" description="BRCT" evidence="2">
    <location>
        <begin position="538"/>
        <end position="614"/>
    </location>
</feature>
<keyword evidence="4" id="KW-1185">Reference proteome</keyword>
<sequence length="639" mass="71552">MASERHAGQEDGIFAGMAISTTGLPLHIKEQVRKIVLACGGAFSDDLELQTTTHLIADAVGSHKHRAAVTHSLPVLSSRWIFDSFRAHSALDTTLYTLRVLEGLVICTTGLSGPSREQVERLAALHGAIYEPNLEVGHTQVLIAQSIGGPKYDAAMEHGISIVHISWLHACIEKGGLVDEPAYTLEQMLRPRQLYKKLRQELDDLGGGASRRLIQRYWDAEKRRKRQDDDIVMGENNSETLDFIDLFDGCGFYLLGFPPEMEKSLQFLIRMGMGTIYYEMQIPAVSHVLVSPVLSDVARLEQLEQHVVMRNADAIVHFVSAKWLVDSLKCLRLEPEEMYPVEIEEAFEEAPPSRVPTPALAIDAETSLVDDAEDPVPEAKEEPTKQTKFFHEYGFVLVCIDPNEPKLVRSTVKEVQQRGGGIAVAMDARDVELVDPQQFDFLTHLVICSGVTLDEEGVERIKAKFAAFYERQQAPARSEDPSDTKRRRKRRSLRVVSDLWVRCCLAADCVLSHQAHELFAMTYNQPRSMFPTPLPIPCFKSVVASTSVYVGVDRVVVMELLRMAGATVTSKLSKRNTHLICLTPLGMKYEKAKEWQLCIVTARWVVQSVLQGELHDASLAEFQVLVDENLSESQESNYQ</sequence>
<feature type="domain" description="BRCT" evidence="2">
    <location>
        <begin position="242"/>
        <end position="341"/>
    </location>
</feature>
<dbReference type="SMART" id="SM00292">
    <property type="entry name" value="BRCT"/>
    <property type="match status" value="4"/>
</dbReference>
<reference evidence="3" key="1">
    <citation type="submission" date="2019-03" db="EMBL/GenBank/DDBJ databases">
        <title>Long read genome sequence of the mycoparasitic Pythium oligandrum ATCC 38472 isolated from sugarbeet rhizosphere.</title>
        <authorList>
            <person name="Gaulin E."/>
        </authorList>
    </citation>
    <scope>NUCLEOTIDE SEQUENCE</scope>
    <source>
        <strain evidence="3">ATCC 38472_TT</strain>
    </source>
</reference>
<dbReference type="AlphaFoldDB" id="A0A8K1FAN1"/>
<evidence type="ECO:0000313" key="3">
    <source>
        <dbReference type="EMBL" id="TMW55231.1"/>
    </source>
</evidence>
<dbReference type="OrthoDB" id="251770at2759"/>
<dbReference type="GO" id="GO:0007095">
    <property type="term" value="P:mitotic G2 DNA damage checkpoint signaling"/>
    <property type="evidence" value="ECO:0007669"/>
    <property type="project" value="TreeGrafter"/>
</dbReference>
<dbReference type="CDD" id="cd17731">
    <property type="entry name" value="BRCT_TopBP1_rpt2_like"/>
    <property type="match status" value="2"/>
</dbReference>
<dbReference type="Pfam" id="PF12738">
    <property type="entry name" value="PTCB-BRCT"/>
    <property type="match status" value="2"/>
</dbReference>
<dbReference type="Proteomes" id="UP000794436">
    <property type="component" value="Unassembled WGS sequence"/>
</dbReference>
<dbReference type="SUPFAM" id="SSF52113">
    <property type="entry name" value="BRCT domain"/>
    <property type="match status" value="4"/>
</dbReference>
<dbReference type="Gene3D" id="3.40.50.10190">
    <property type="entry name" value="BRCT domain"/>
    <property type="match status" value="4"/>
</dbReference>
<comment type="caution">
    <text evidence="3">The sequence shown here is derived from an EMBL/GenBank/DDBJ whole genome shotgun (WGS) entry which is preliminary data.</text>
</comment>
<keyword evidence="1" id="KW-0677">Repeat</keyword>
<feature type="domain" description="BRCT" evidence="2">
    <location>
        <begin position="9"/>
        <end position="98"/>
    </location>
</feature>
<accession>A0A8K1FAN1</accession>